<dbReference type="AlphaFoldDB" id="A0A1G2PC30"/>
<dbReference type="Proteomes" id="UP000178869">
    <property type="component" value="Unassembled WGS sequence"/>
</dbReference>
<evidence type="ECO:0000313" key="2">
    <source>
        <dbReference type="Proteomes" id="UP000178869"/>
    </source>
</evidence>
<organism evidence="1 2">
    <name type="scientific">Candidatus Terrybacteria bacterium RIFCSPHIGHO2_01_FULL_43_35</name>
    <dbReference type="NCBI Taxonomy" id="1802361"/>
    <lineage>
        <taxon>Bacteria</taxon>
        <taxon>Candidatus Terryibacteriota</taxon>
    </lineage>
</organism>
<dbReference type="EMBL" id="MHSR01000025">
    <property type="protein sequence ID" value="OHA45884.1"/>
    <property type="molecule type" value="Genomic_DNA"/>
</dbReference>
<sequence length="114" mass="12907">MPEVANGWNAHCKEYRKAVGKVPSGDLYAIVLVVSIEDHPELNHAEYCVRLGQKDGHSEISLSSFLPIVLRTITPTDKDWQKNCRLNLAAEGFGDAPYMEYPITVRWKPKRLLV</sequence>
<reference evidence="1 2" key="1">
    <citation type="journal article" date="2016" name="Nat. Commun.">
        <title>Thousands of microbial genomes shed light on interconnected biogeochemical processes in an aquifer system.</title>
        <authorList>
            <person name="Anantharaman K."/>
            <person name="Brown C.T."/>
            <person name="Hug L.A."/>
            <person name="Sharon I."/>
            <person name="Castelle C.J."/>
            <person name="Probst A.J."/>
            <person name="Thomas B.C."/>
            <person name="Singh A."/>
            <person name="Wilkins M.J."/>
            <person name="Karaoz U."/>
            <person name="Brodie E.L."/>
            <person name="Williams K.H."/>
            <person name="Hubbard S.S."/>
            <person name="Banfield J.F."/>
        </authorList>
    </citation>
    <scope>NUCLEOTIDE SEQUENCE [LARGE SCALE GENOMIC DNA]</scope>
</reference>
<protein>
    <submittedName>
        <fullName evidence="1">Uncharacterized protein</fullName>
    </submittedName>
</protein>
<gene>
    <name evidence="1" type="ORF">A2828_01270</name>
</gene>
<proteinExistence type="predicted"/>
<accession>A0A1G2PC30</accession>
<comment type="caution">
    <text evidence="1">The sequence shown here is derived from an EMBL/GenBank/DDBJ whole genome shotgun (WGS) entry which is preliminary data.</text>
</comment>
<evidence type="ECO:0000313" key="1">
    <source>
        <dbReference type="EMBL" id="OHA45884.1"/>
    </source>
</evidence>
<name>A0A1G2PC30_9BACT</name>